<organism evidence="1 2">
    <name type="scientific">Pseudomonas syringae pv. maculicola</name>
    <dbReference type="NCBI Taxonomy" id="59511"/>
    <lineage>
        <taxon>Bacteria</taxon>
        <taxon>Pseudomonadati</taxon>
        <taxon>Pseudomonadota</taxon>
        <taxon>Gammaproteobacteria</taxon>
        <taxon>Pseudomonadales</taxon>
        <taxon>Pseudomonadaceae</taxon>
        <taxon>Pseudomonas</taxon>
    </lineage>
</organism>
<accession>A0A3M2W7J2</accession>
<protein>
    <submittedName>
        <fullName evidence="1">Uncharacterized protein</fullName>
    </submittedName>
</protein>
<feature type="non-terminal residue" evidence="1">
    <location>
        <position position="9"/>
    </location>
</feature>
<sequence>MACGLKRIC</sequence>
<comment type="caution">
    <text evidence="1">The sequence shown here is derived from an EMBL/GenBank/DDBJ whole genome shotgun (WGS) entry which is preliminary data.</text>
</comment>
<dbReference type="EMBL" id="RBNL01003612">
    <property type="protein sequence ID" value="RML47512.1"/>
    <property type="molecule type" value="Genomic_DNA"/>
</dbReference>
<dbReference type="Proteomes" id="UP000282378">
    <property type="component" value="Unassembled WGS sequence"/>
</dbReference>
<name>A0A3M2W7J2_PSEYM</name>
<reference evidence="1 2" key="1">
    <citation type="submission" date="2018-08" db="EMBL/GenBank/DDBJ databases">
        <title>Recombination of ecologically and evolutionarily significant loci maintains genetic cohesion in the Pseudomonas syringae species complex.</title>
        <authorList>
            <person name="Dillon M."/>
            <person name="Thakur S."/>
            <person name="Almeida R.N.D."/>
            <person name="Weir B.S."/>
            <person name="Guttman D.S."/>
        </authorList>
    </citation>
    <scope>NUCLEOTIDE SEQUENCE [LARGE SCALE GENOMIC DNA]</scope>
    <source>
        <strain evidence="1 2">88_10</strain>
    </source>
</reference>
<evidence type="ECO:0000313" key="1">
    <source>
        <dbReference type="EMBL" id="RML47512.1"/>
    </source>
</evidence>
<gene>
    <name evidence="1" type="ORF">APX70_08444</name>
</gene>
<evidence type="ECO:0000313" key="2">
    <source>
        <dbReference type="Proteomes" id="UP000282378"/>
    </source>
</evidence>
<proteinExistence type="predicted"/>